<comment type="caution">
    <text evidence="1">The sequence shown here is derived from an EMBL/GenBank/DDBJ whole genome shotgun (WGS) entry which is preliminary data.</text>
</comment>
<name>A0ACC1J0P9_9FUNG</name>
<gene>
    <name evidence="1" type="ORF">FBU59_006178</name>
</gene>
<sequence>RFVDIKEEVTEEHLRTAPRIEEIVDERQAGVLKGVRERAMEQDVVVDCKKLGKDERQLMELLDQFGSDDDEHEEDDEEEEDQEKDEEEDGDAFSDEDRMNAVQDDDDDDFNEPIRPAVRANSDDEDDDDFSMNIVERFSGPLPHSEPASHNKGILKASATDKAMQKGKSVKFDSTVVAHVASNTELLEISDSEQEKDQEAKMANLMSALQLSGCGNTSQKPKIQVIGEEKPTKQVVSTRDSGNRRPVKSAIVERPEVSEVTADMVDEDMHAKEISQAYARMRFGKMSAGKLDGAAGIAEKVLAETPGVRFADRKKTVEGAAAGDEDEMERRIELPGDAVPVVERDPKPPAVVHQERPATAKKMSRFKARRMGMEQ</sequence>
<reference evidence="1" key="1">
    <citation type="submission" date="2022-07" db="EMBL/GenBank/DDBJ databases">
        <title>Phylogenomic reconstructions and comparative analyses of Kickxellomycotina fungi.</title>
        <authorList>
            <person name="Reynolds N.K."/>
            <person name="Stajich J.E."/>
            <person name="Barry K."/>
            <person name="Grigoriev I.V."/>
            <person name="Crous P."/>
            <person name="Smith M.E."/>
        </authorList>
    </citation>
    <scope>NUCLEOTIDE SEQUENCE</scope>
    <source>
        <strain evidence="1">NRRL 5244</strain>
    </source>
</reference>
<keyword evidence="2" id="KW-1185">Reference proteome</keyword>
<evidence type="ECO:0000313" key="2">
    <source>
        <dbReference type="Proteomes" id="UP001150603"/>
    </source>
</evidence>
<protein>
    <submittedName>
        <fullName evidence="1">Uncharacterized protein</fullName>
    </submittedName>
</protein>
<dbReference type="EMBL" id="JANBPW010005262">
    <property type="protein sequence ID" value="KAJ1933010.1"/>
    <property type="molecule type" value="Genomic_DNA"/>
</dbReference>
<accession>A0ACC1J0P9</accession>
<dbReference type="Proteomes" id="UP001150603">
    <property type="component" value="Unassembled WGS sequence"/>
</dbReference>
<proteinExistence type="predicted"/>
<evidence type="ECO:0000313" key="1">
    <source>
        <dbReference type="EMBL" id="KAJ1933010.1"/>
    </source>
</evidence>
<organism evidence="1 2">
    <name type="scientific">Linderina macrospora</name>
    <dbReference type="NCBI Taxonomy" id="4868"/>
    <lineage>
        <taxon>Eukaryota</taxon>
        <taxon>Fungi</taxon>
        <taxon>Fungi incertae sedis</taxon>
        <taxon>Zoopagomycota</taxon>
        <taxon>Kickxellomycotina</taxon>
        <taxon>Kickxellomycetes</taxon>
        <taxon>Kickxellales</taxon>
        <taxon>Kickxellaceae</taxon>
        <taxon>Linderina</taxon>
    </lineage>
</organism>
<feature type="non-terminal residue" evidence="1">
    <location>
        <position position="1"/>
    </location>
</feature>